<evidence type="ECO:0000313" key="3">
    <source>
        <dbReference type="Proteomes" id="UP000321275"/>
    </source>
</evidence>
<dbReference type="EMBL" id="BJUK01000056">
    <property type="protein sequence ID" value="GEK48944.1"/>
    <property type="molecule type" value="Genomic_DNA"/>
</dbReference>
<organism evidence="2 3">
    <name type="scientific">Bisbaumannia pacifica</name>
    <dbReference type="NCBI Taxonomy" id="77098"/>
    <lineage>
        <taxon>Bacteria</taxon>
        <taxon>Pseudomonadati</taxon>
        <taxon>Pseudomonadota</taxon>
        <taxon>Gammaproteobacteria</taxon>
        <taxon>Oceanospirillales</taxon>
        <taxon>Halomonadaceae</taxon>
        <taxon>Bisbaumannia</taxon>
    </lineage>
</organism>
<sequence>MNRAQRRAAEKSQRHNRAAGMGRAGVDRYIARAHRWLIGARFDGIPVQEEWHTGEIVHGLTGHWHFPPSVPGDRRQVSAEYGEAGKFLWRVEAEAVFHDGQGGEYRHAIEITTGQVQRLAELTDTWRDMLRQARDGGNPRHHSHDVVRAWPLVTKTSRREA</sequence>
<dbReference type="RefSeq" id="WP_146804263.1">
    <property type="nucleotide sequence ID" value="NZ_BJUK01000056.1"/>
</dbReference>
<reference evidence="2 3" key="1">
    <citation type="submission" date="2019-07" db="EMBL/GenBank/DDBJ databases">
        <title>Whole genome shotgun sequence of Halomonas pacifica NBRC 102220.</title>
        <authorList>
            <person name="Hosoyama A."/>
            <person name="Uohara A."/>
            <person name="Ohji S."/>
            <person name="Ichikawa N."/>
        </authorList>
    </citation>
    <scope>NUCLEOTIDE SEQUENCE [LARGE SCALE GENOMIC DNA]</scope>
    <source>
        <strain evidence="2 3">NBRC 102220</strain>
    </source>
</reference>
<dbReference type="OrthoDB" id="8481600at2"/>
<keyword evidence="3" id="KW-1185">Reference proteome</keyword>
<comment type="caution">
    <text evidence="2">The sequence shown here is derived from an EMBL/GenBank/DDBJ whole genome shotgun (WGS) entry which is preliminary data.</text>
</comment>
<evidence type="ECO:0000313" key="2">
    <source>
        <dbReference type="EMBL" id="GEK48944.1"/>
    </source>
</evidence>
<protein>
    <submittedName>
        <fullName evidence="2">Uncharacterized protein</fullName>
    </submittedName>
</protein>
<evidence type="ECO:0000256" key="1">
    <source>
        <dbReference type="SAM" id="MobiDB-lite"/>
    </source>
</evidence>
<dbReference type="AlphaFoldDB" id="A0A510XBW7"/>
<feature type="region of interest" description="Disordered" evidence="1">
    <location>
        <begin position="1"/>
        <end position="21"/>
    </location>
</feature>
<dbReference type="Proteomes" id="UP000321275">
    <property type="component" value="Unassembled WGS sequence"/>
</dbReference>
<name>A0A510XBW7_9GAMM</name>
<proteinExistence type="predicted"/>
<gene>
    <name evidence="2" type="ORF">HPA02_32270</name>
</gene>
<accession>A0A510XBW7</accession>